<evidence type="ECO:0000256" key="2">
    <source>
        <dbReference type="ARBA" id="ARBA00022737"/>
    </source>
</evidence>
<accession>A0A177WQ82</accession>
<dbReference type="CDD" id="cd23767">
    <property type="entry name" value="IQCD"/>
    <property type="match status" value="1"/>
</dbReference>
<feature type="region of interest" description="Disordered" evidence="3">
    <location>
        <begin position="259"/>
        <end position="306"/>
    </location>
</feature>
<reference evidence="4 5" key="1">
    <citation type="submission" date="2006-10" db="EMBL/GenBank/DDBJ databases">
        <title>The Genome Sequence of Batrachochytrium dendrobatidis JEL423.</title>
        <authorList>
            <consortium name="The Broad Institute Genome Sequencing Platform"/>
            <person name="Birren B."/>
            <person name="Lander E."/>
            <person name="Galagan J."/>
            <person name="Cuomo C."/>
            <person name="Devon K."/>
            <person name="Jaffe D."/>
            <person name="Butler J."/>
            <person name="Alvarez P."/>
            <person name="Gnerre S."/>
            <person name="Grabherr M."/>
            <person name="Kleber M."/>
            <person name="Mauceli E."/>
            <person name="Brockman W."/>
            <person name="Young S."/>
            <person name="LaButti K."/>
            <person name="Sykes S."/>
            <person name="DeCaprio D."/>
            <person name="Crawford M."/>
            <person name="Koehrsen M."/>
            <person name="Engels R."/>
            <person name="Montgomery P."/>
            <person name="Pearson M."/>
            <person name="Howarth C."/>
            <person name="Larson L."/>
            <person name="White J."/>
            <person name="O'Leary S."/>
            <person name="Kodira C."/>
            <person name="Zeng Q."/>
            <person name="Yandava C."/>
            <person name="Alvarado L."/>
            <person name="Longcore J."/>
            <person name="James T."/>
        </authorList>
    </citation>
    <scope>NUCLEOTIDE SEQUENCE [LARGE SCALE GENOMIC DNA]</scope>
    <source>
        <strain evidence="4 5">JEL423</strain>
    </source>
</reference>
<dbReference type="InterPro" id="IPR025875">
    <property type="entry name" value="Leu-rich_rpt_4"/>
</dbReference>
<dbReference type="STRING" id="403673.A0A177WQ82"/>
<evidence type="ECO:0000313" key="4">
    <source>
        <dbReference type="EMBL" id="OAJ41580.1"/>
    </source>
</evidence>
<dbReference type="PROSITE" id="PS51450">
    <property type="entry name" value="LRR"/>
    <property type="match status" value="3"/>
</dbReference>
<dbReference type="SMART" id="SM00015">
    <property type="entry name" value="IQ"/>
    <property type="match status" value="2"/>
</dbReference>
<dbReference type="SMART" id="SM00365">
    <property type="entry name" value="LRR_SD22"/>
    <property type="match status" value="4"/>
</dbReference>
<proteinExistence type="predicted"/>
<keyword evidence="2" id="KW-0677">Repeat</keyword>
<gene>
    <name evidence="4" type="ORF">BDEG_25155</name>
</gene>
<feature type="region of interest" description="Disordered" evidence="3">
    <location>
        <begin position="204"/>
        <end position="238"/>
    </location>
</feature>
<dbReference type="SMART" id="SM00369">
    <property type="entry name" value="LRR_TYP"/>
    <property type="match status" value="3"/>
</dbReference>
<dbReference type="PANTHER" id="PTHR15454:SF56">
    <property type="entry name" value="PROTEIN PHOSPHATASE 1 REGULATORY SUBUNIT 7-RELATED"/>
    <property type="match status" value="1"/>
</dbReference>
<dbReference type="SUPFAM" id="SSF52058">
    <property type="entry name" value="L domain-like"/>
    <property type="match status" value="1"/>
</dbReference>
<dbReference type="Proteomes" id="UP000077115">
    <property type="component" value="Unassembled WGS sequence"/>
</dbReference>
<protein>
    <submittedName>
        <fullName evidence="4">Uncharacterized protein</fullName>
    </submittedName>
</protein>
<dbReference type="EMBL" id="DS022306">
    <property type="protein sequence ID" value="OAJ41580.1"/>
    <property type="molecule type" value="Genomic_DNA"/>
</dbReference>
<dbReference type="InterPro" id="IPR032675">
    <property type="entry name" value="LRR_dom_sf"/>
</dbReference>
<dbReference type="VEuPathDB" id="FungiDB:BDEG_25155"/>
<organism evidence="4 5">
    <name type="scientific">Batrachochytrium dendrobatidis (strain JEL423)</name>
    <dbReference type="NCBI Taxonomy" id="403673"/>
    <lineage>
        <taxon>Eukaryota</taxon>
        <taxon>Fungi</taxon>
        <taxon>Fungi incertae sedis</taxon>
        <taxon>Chytridiomycota</taxon>
        <taxon>Chytridiomycota incertae sedis</taxon>
        <taxon>Chytridiomycetes</taxon>
        <taxon>Rhizophydiales</taxon>
        <taxon>Rhizophydiales incertae sedis</taxon>
        <taxon>Batrachochytrium</taxon>
    </lineage>
</organism>
<evidence type="ECO:0000256" key="1">
    <source>
        <dbReference type="ARBA" id="ARBA00022614"/>
    </source>
</evidence>
<sequence>MDQHLLLNSDQHSASDDDQLIKQELELLETVEQDSFDTEDLAEGLVMELDPQYIYNSVSQTQKSLDNSLQLDSMTKVPSHSLHEHTVATKDEADSLKYTHSSPFKEELQQSVFWKDFIESTLLRSEEQDTRIRELESDIPDLLQPMDAKELLLDQVLPDTTTIDPDMFDAKDLIGSDTTLNDKQATNLFDQKLDANKALEQLNIPSPQRVSSSSSPGLQAECSTIKSDQNPSEANEAMDTKSLLKISSEQVKQDHHTLFQYSDSRQGMPRKSKTPSGGARRGSVAPKKTHIATTPDTTSLRKSEHMDATGPDFTILGKHAYSAVSNVSWSKSLAKSDQTKSLIFNMGSKTREMRILSDIEDNTDLEIKHQQKLSQLETVTQSEEDILKKMQHDGTEYSQTLALTSTSYAQIRHPKQRSTAFQSFPHDVNSDLDGQQSLNAIGSSNLHLESDHSQALVKDELNYSHRENIDPPTLSQIPFDLDELSLFMCDADPNEIVEAGYLKALILKYESELQWIQGKIKEERHTQKEIKFRIESVLASKTSYTRAMRNFKNKLLCLNGEIRDVTFWISVESKNIYDREKDRSNMLVARTQDFVKQFLEKKSKDLRQVELAQQRKLEAEEQSMKIRTNAADLRIQCYEIDETLKCYSADIENIKWEVAKKQLLRDEAIEAILKKEAIAQECDLRVLNTALERQQLIGKKALFVEDLEVVDLSDAQLARIPKLLIQSKRVKHVDIDKNDLKKSSVIQQLPELISLRACSNRFEKLELAQLLKLRSLTVENNGIMEISGLTDELTYLDISSNPISKIDSISAATSLQVLLLRNSRVQDLSSFRFLKGLIYVDLGECRLTESSADNLIDSPLLQYVSMAKNIVSKFPEFYNPLLYELNLNLNAISRLQITNWLGRLQVLNLDNNQITDIEPLSMCPFLRILSLENNKIQDITNVYSISVCQQLQVLNLSDNPVELNPTLYKIVGTMFQNLKLLNKHQVCRTVGDPEKKMFFYTNPLKSVRVCVQCIDHLSNAILEEFDINDSLKIFEEWAKFLGAKDQSITEFMGQYRSPYLDYLTSPAIQYSKDPLVRLQIQERRLFILTGLLNSMIQTHATIPIPTVDMIISVWIFKLKGIVDTYKVIYIQSIWRMRKNRKLYQKNLNDYYLCQKLAQKWCKCRAAKTKLVELRQKKLHRCAMMIQKCFRGYMAKKMAAPQKMKKLKEPFDMNQGLDLEILQNDPSHWLESTNINQFDEKLKDYLATEELVHFSSNNTFDVKKEEIPFEVSCDLGNRKNTVKPYPKKHKVDTTKLGIQRGELIKKITSQYAVLSNISQPTSTQYDYAQTFSNNSGIYSSGVARSYISPPADITIVQKQLDIEAPVQKPFLSPALAQIQATKQNSKDIEAGVLSGHTKDRLSSEPIEPIDLKTDEALKLSFHRILEGCVQSAFHHQQAQHEFLDDDDGFVLIQNQPVDKTAYTFALEQHHLQQEDAFPSKHNKSIGQTTVSHERNQYMADTQTLSSRQRKKMQIFEPEQQKNQMDKDSIHRYQAFEAVDKFKKIPKKPVDLKDVSVIYEWDIHRGDTTRKLLSEQSLQNDPHPPNSAELQVVGPGAESLKAPSRMNNPPFAPKVTLLVNNYVASKLQNASEEQQPIHRWLKNNTESMISVKSMDKQSNATDIYRSTFKPRYTTDIGRVSSTVPIPPLYGKYKLYRHSPLPSIAQPTRSSK</sequence>
<dbReference type="Pfam" id="PF00612">
    <property type="entry name" value="IQ"/>
    <property type="match status" value="1"/>
</dbReference>
<dbReference type="OrthoDB" id="7451790at2759"/>
<name>A0A177WQ82_BATDL</name>
<evidence type="ECO:0000256" key="3">
    <source>
        <dbReference type="SAM" id="MobiDB-lite"/>
    </source>
</evidence>
<feature type="compositionally biased region" description="Polar residues" evidence="3">
    <location>
        <begin position="221"/>
        <end position="233"/>
    </location>
</feature>
<dbReference type="eggNOG" id="KOG4194">
    <property type="taxonomic scope" value="Eukaryota"/>
</dbReference>
<evidence type="ECO:0000313" key="5">
    <source>
        <dbReference type="Proteomes" id="UP000077115"/>
    </source>
</evidence>
<dbReference type="GO" id="GO:0005737">
    <property type="term" value="C:cytoplasm"/>
    <property type="evidence" value="ECO:0007669"/>
    <property type="project" value="TreeGrafter"/>
</dbReference>
<dbReference type="Gene3D" id="3.80.10.10">
    <property type="entry name" value="Ribonuclease Inhibitor"/>
    <property type="match status" value="3"/>
</dbReference>
<dbReference type="InterPro" id="IPR001611">
    <property type="entry name" value="Leu-rich_rpt"/>
</dbReference>
<dbReference type="InterPro" id="IPR000048">
    <property type="entry name" value="IQ_motif_EF-hand-BS"/>
</dbReference>
<dbReference type="InterPro" id="IPR003591">
    <property type="entry name" value="Leu-rich_rpt_typical-subtyp"/>
</dbReference>
<keyword evidence="1" id="KW-0433">Leucine-rich repeat</keyword>
<dbReference type="Pfam" id="PF12799">
    <property type="entry name" value="LRR_4"/>
    <property type="match status" value="1"/>
</dbReference>
<dbReference type="PANTHER" id="PTHR15454">
    <property type="entry name" value="NISCHARIN RELATED"/>
    <property type="match status" value="1"/>
</dbReference>
<reference evidence="4 5" key="2">
    <citation type="submission" date="2016-05" db="EMBL/GenBank/DDBJ databases">
        <title>Lineage-specific infection strategies underlie the spectrum of fungal disease in amphibians.</title>
        <authorList>
            <person name="Cuomo C.A."/>
            <person name="Farrer R.A."/>
            <person name="James T."/>
            <person name="Longcore J."/>
            <person name="Birren B."/>
        </authorList>
    </citation>
    <scope>NUCLEOTIDE SEQUENCE [LARGE SCALE GENOMIC DNA]</scope>
    <source>
        <strain evidence="4 5">JEL423</strain>
    </source>
</reference>
<dbReference type="PROSITE" id="PS50096">
    <property type="entry name" value="IQ"/>
    <property type="match status" value="1"/>
</dbReference>